<evidence type="ECO:0000313" key="2">
    <source>
        <dbReference type="Proteomes" id="UP000264353"/>
    </source>
</evidence>
<accession>A0A397XJ05</accession>
<name>A0A397XJ05_BRACM</name>
<dbReference type="Proteomes" id="UP000264353">
    <property type="component" value="Chromosome A10"/>
</dbReference>
<reference evidence="1 2" key="1">
    <citation type="submission" date="2018-06" db="EMBL/GenBank/DDBJ databases">
        <title>WGS assembly of Brassica rapa FPsc.</title>
        <authorList>
            <person name="Bowman J."/>
            <person name="Kohchi T."/>
            <person name="Yamato K."/>
            <person name="Jenkins J."/>
            <person name="Shu S."/>
            <person name="Ishizaki K."/>
            <person name="Yamaoka S."/>
            <person name="Nishihama R."/>
            <person name="Nakamura Y."/>
            <person name="Berger F."/>
            <person name="Adam C."/>
            <person name="Aki S."/>
            <person name="Althoff F."/>
            <person name="Araki T."/>
            <person name="Arteaga-Vazquez M."/>
            <person name="Balasubrmanian S."/>
            <person name="Bauer D."/>
            <person name="Boehm C."/>
            <person name="Briginshaw L."/>
            <person name="Caballero-Perez J."/>
            <person name="Catarino B."/>
            <person name="Chen F."/>
            <person name="Chiyoda S."/>
            <person name="Chovatia M."/>
            <person name="Davies K."/>
            <person name="Delmans M."/>
            <person name="Demura T."/>
            <person name="Dierschke T."/>
            <person name="Dolan L."/>
            <person name="Dorantes-Acosta A."/>
            <person name="Eklund D."/>
            <person name="Florent S."/>
            <person name="Flores-Sandoval E."/>
            <person name="Fujiyama A."/>
            <person name="Fukuzawa H."/>
            <person name="Galik B."/>
            <person name="Grimanelli D."/>
            <person name="Grimwood J."/>
            <person name="Grossniklaus U."/>
            <person name="Hamada T."/>
            <person name="Haseloff J."/>
            <person name="Hetherington A."/>
            <person name="Higo A."/>
            <person name="Hirakawa Y."/>
            <person name="Hundley H."/>
            <person name="Ikeda Y."/>
            <person name="Inoue K."/>
            <person name="Inoue S."/>
            <person name="Ishida S."/>
            <person name="Jia Q."/>
            <person name="Kakita M."/>
            <person name="Kanazawa T."/>
            <person name="Kawai Y."/>
            <person name="Kawashima T."/>
            <person name="Kennedy M."/>
            <person name="Kinose K."/>
            <person name="Kinoshita T."/>
            <person name="Kohara Y."/>
            <person name="Koide E."/>
            <person name="Komatsu K."/>
            <person name="Kopischke S."/>
            <person name="Kubo M."/>
            <person name="Kyozuka J."/>
            <person name="Lagercrantz U."/>
            <person name="Lin S."/>
            <person name="Lindquist E."/>
            <person name="Lipzen A."/>
            <person name="Lu C."/>
            <person name="Luna E."/>
            <person name="Martienssen R."/>
            <person name="Minamino N."/>
            <person name="Mizutani M."/>
            <person name="Mizutani M."/>
            <person name="Mochizuki N."/>
            <person name="Monte I."/>
            <person name="Mosher R."/>
            <person name="Nagasaki H."/>
            <person name="Nakagami H."/>
            <person name="Naramoto S."/>
            <person name="Nishitani K."/>
            <person name="Ohtani M."/>
            <person name="Okamoto T."/>
            <person name="Okumura M."/>
            <person name="Phillips J."/>
            <person name="Pollak B."/>
            <person name="Reinders A."/>
            <person name="Roevekamp M."/>
            <person name="Sano R."/>
            <person name="Sawa S."/>
            <person name="Schmid M."/>
            <person name="Shirakawa M."/>
            <person name="Solano R."/>
            <person name="Spunde A."/>
            <person name="Suetsugu N."/>
            <person name="Sugano S."/>
            <person name="Sugiyama A."/>
            <person name="Sun R."/>
            <person name="Suzuki Y."/>
            <person name="Takenaka M."/>
            <person name="Takezawa D."/>
            <person name="Tomogane H."/>
            <person name="Tsuzuki M."/>
            <person name="Ueda T."/>
            <person name="Umeda M."/>
            <person name="Ward J."/>
            <person name="Watanabe Y."/>
            <person name="Yazaki K."/>
            <person name="Yokoyama R."/>
            <person name="Yoshitake Y."/>
            <person name="Yotsui I."/>
            <person name="Zachgo S."/>
            <person name="Schmutz J."/>
        </authorList>
    </citation>
    <scope>NUCLEOTIDE SEQUENCE [LARGE SCALE GENOMIC DNA]</scope>
    <source>
        <strain evidence="2">cv. B-3</strain>
    </source>
</reference>
<evidence type="ECO:0000313" key="1">
    <source>
        <dbReference type="EMBL" id="RID40772.1"/>
    </source>
</evidence>
<sequence length="84" mass="9696">MIVEDDYSLRNCEREMQKLLLCSSFSQGETLMVTSSLLNNLFGAWRKTEPKYSHKRNMDIRTCINTVQCLSEIKYKSKGLLASV</sequence>
<gene>
    <name evidence="1" type="ORF">BRARA_J00795</name>
</gene>
<proteinExistence type="predicted"/>
<dbReference type="EMBL" id="CM010637">
    <property type="protein sequence ID" value="RID40772.1"/>
    <property type="molecule type" value="Genomic_DNA"/>
</dbReference>
<organism evidence="1 2">
    <name type="scientific">Brassica campestris</name>
    <name type="common">Field mustard</name>
    <dbReference type="NCBI Taxonomy" id="3711"/>
    <lineage>
        <taxon>Eukaryota</taxon>
        <taxon>Viridiplantae</taxon>
        <taxon>Streptophyta</taxon>
        <taxon>Embryophyta</taxon>
        <taxon>Tracheophyta</taxon>
        <taxon>Spermatophyta</taxon>
        <taxon>Magnoliopsida</taxon>
        <taxon>eudicotyledons</taxon>
        <taxon>Gunneridae</taxon>
        <taxon>Pentapetalae</taxon>
        <taxon>rosids</taxon>
        <taxon>malvids</taxon>
        <taxon>Brassicales</taxon>
        <taxon>Brassicaceae</taxon>
        <taxon>Brassiceae</taxon>
        <taxon>Brassica</taxon>
    </lineage>
</organism>
<protein>
    <submittedName>
        <fullName evidence="1">Uncharacterized protein</fullName>
    </submittedName>
</protein>
<dbReference type="AlphaFoldDB" id="A0A397XJ05"/>